<gene>
    <name evidence="1" type="ORF">g.3217</name>
</gene>
<protein>
    <submittedName>
        <fullName evidence="1">Uncharacterized protein</fullName>
    </submittedName>
</protein>
<name>A0A1B6JB12_9HEMI</name>
<sequence>SASLRMYNNIQTLFEKAKTINNANAKGADDIASSITKFTETYAKHMGYFMKMHRQFLAQALRASELFTWMCFGITTDEALAGTTIMATNYTMANSNSENTCICWNYPLACMIAEQRTNAIAPPPLLVVDDNFTAAVMGDCVP</sequence>
<feature type="non-terminal residue" evidence="1">
    <location>
        <position position="1"/>
    </location>
</feature>
<evidence type="ECO:0000313" key="1">
    <source>
        <dbReference type="EMBL" id="JAS96213.1"/>
    </source>
</evidence>
<reference evidence="1" key="1">
    <citation type="submission" date="2015-11" db="EMBL/GenBank/DDBJ databases">
        <title>De novo transcriptome assembly of four potential Pierce s Disease insect vectors from Arizona vineyards.</title>
        <authorList>
            <person name="Tassone E.E."/>
        </authorList>
    </citation>
    <scope>NUCLEOTIDE SEQUENCE</scope>
</reference>
<organism evidence="1">
    <name type="scientific">Homalodisca liturata</name>
    <dbReference type="NCBI Taxonomy" id="320908"/>
    <lineage>
        <taxon>Eukaryota</taxon>
        <taxon>Metazoa</taxon>
        <taxon>Ecdysozoa</taxon>
        <taxon>Arthropoda</taxon>
        <taxon>Hexapoda</taxon>
        <taxon>Insecta</taxon>
        <taxon>Pterygota</taxon>
        <taxon>Neoptera</taxon>
        <taxon>Paraneoptera</taxon>
        <taxon>Hemiptera</taxon>
        <taxon>Auchenorrhyncha</taxon>
        <taxon>Membracoidea</taxon>
        <taxon>Cicadellidae</taxon>
        <taxon>Cicadellinae</taxon>
        <taxon>Proconiini</taxon>
        <taxon>Homalodisca</taxon>
    </lineage>
</organism>
<proteinExistence type="predicted"/>
<dbReference type="EMBL" id="GECU01011493">
    <property type="protein sequence ID" value="JAS96213.1"/>
    <property type="molecule type" value="Transcribed_RNA"/>
</dbReference>
<accession>A0A1B6JB12</accession>
<dbReference type="AlphaFoldDB" id="A0A1B6JB12"/>